<dbReference type="SUPFAM" id="SSF53850">
    <property type="entry name" value="Periplasmic binding protein-like II"/>
    <property type="match status" value="1"/>
</dbReference>
<evidence type="ECO:0000313" key="2">
    <source>
        <dbReference type="EMBL" id="SCA57663.1"/>
    </source>
</evidence>
<protein>
    <recommendedName>
        <fullName evidence="4">Solute-binding protein family 3/N-terminal domain-containing protein</fullName>
    </recommendedName>
</protein>
<reference evidence="2 3" key="1">
    <citation type="submission" date="2016-07" db="EMBL/GenBank/DDBJ databases">
        <authorList>
            <person name="Lefevre C.T."/>
        </authorList>
    </citation>
    <scope>NUCLEOTIDE SEQUENCE [LARGE SCALE GENOMIC DNA]</scope>
    <source>
        <strain evidence="2">PR1</strain>
    </source>
</reference>
<organism evidence="2 3">
    <name type="scientific">Candidatus Terasakiella magnetica</name>
    <dbReference type="NCBI Taxonomy" id="1867952"/>
    <lineage>
        <taxon>Bacteria</taxon>
        <taxon>Pseudomonadati</taxon>
        <taxon>Pseudomonadota</taxon>
        <taxon>Alphaproteobacteria</taxon>
        <taxon>Rhodospirillales</taxon>
        <taxon>Terasakiellaceae</taxon>
        <taxon>Terasakiella</taxon>
    </lineage>
</organism>
<gene>
    <name evidence="2" type="ORF">MTBPR1_60176</name>
</gene>
<sequence length="256" mass="29589">MHLAQIKLRKSLCFAVLFLLWTHALNSPAHSQSPSERIFLKVGVSDNNLFFTSLLPRLMKNMGSDYVQFHKPFNRSVWSLAKGKIHIAGPFPKERLTLYANEAGIALNSIQRLPIIVDRRPIFAIYADKPISMKAMKTAKDLSISLTSNIYYNPQENSQRLFRVKGLAQAVKLLNAGRVDIALVSKKELDQLKKRFSNLKLGTSHRPIYFQNEYLFINKNSGDFSAKLAKAYEELTRTDYYDLQWERFSEEKEWRN</sequence>
<dbReference type="Gene3D" id="3.40.190.10">
    <property type="entry name" value="Periplasmic binding protein-like II"/>
    <property type="match status" value="2"/>
</dbReference>
<name>A0A1C3RK90_9PROT</name>
<dbReference type="OrthoDB" id="8579495at2"/>
<feature type="chain" id="PRO_5008680874" description="Solute-binding protein family 3/N-terminal domain-containing protein" evidence="1">
    <location>
        <begin position="30"/>
        <end position="256"/>
    </location>
</feature>
<dbReference type="RefSeq" id="WP_069189674.1">
    <property type="nucleotide sequence ID" value="NZ_FLYE01000045.1"/>
</dbReference>
<evidence type="ECO:0008006" key="4">
    <source>
        <dbReference type="Google" id="ProtNLM"/>
    </source>
</evidence>
<dbReference type="Proteomes" id="UP000231658">
    <property type="component" value="Unassembled WGS sequence"/>
</dbReference>
<dbReference type="AlphaFoldDB" id="A0A1C3RK90"/>
<evidence type="ECO:0000256" key="1">
    <source>
        <dbReference type="SAM" id="SignalP"/>
    </source>
</evidence>
<evidence type="ECO:0000313" key="3">
    <source>
        <dbReference type="Proteomes" id="UP000231658"/>
    </source>
</evidence>
<accession>A0A1C3RK90</accession>
<proteinExistence type="predicted"/>
<feature type="signal peptide" evidence="1">
    <location>
        <begin position="1"/>
        <end position="29"/>
    </location>
</feature>
<dbReference type="STRING" id="1867952.MTBPR1_60176"/>
<keyword evidence="3" id="KW-1185">Reference proteome</keyword>
<keyword evidence="1" id="KW-0732">Signal</keyword>
<dbReference type="EMBL" id="FLYE01000045">
    <property type="protein sequence ID" value="SCA57663.1"/>
    <property type="molecule type" value="Genomic_DNA"/>
</dbReference>